<dbReference type="Proteomes" id="UP000253507">
    <property type="component" value="Unassembled WGS sequence"/>
</dbReference>
<dbReference type="RefSeq" id="WP_114014218.1">
    <property type="nucleotide sequence ID" value="NZ_QOIM01000023.1"/>
</dbReference>
<dbReference type="GO" id="GO:0016491">
    <property type="term" value="F:oxidoreductase activity"/>
    <property type="evidence" value="ECO:0007669"/>
    <property type="project" value="InterPro"/>
</dbReference>
<comment type="similarity">
    <text evidence="1">Belongs to the F420H(2)-dependent quinone reductase family.</text>
</comment>
<evidence type="ECO:0000259" key="3">
    <source>
        <dbReference type="Pfam" id="PF01814"/>
    </source>
</evidence>
<dbReference type="GO" id="GO:0005886">
    <property type="term" value="C:plasma membrane"/>
    <property type="evidence" value="ECO:0007669"/>
    <property type="project" value="TreeGrafter"/>
</dbReference>
<gene>
    <name evidence="4" type="ORF">DQ392_04845</name>
</gene>
<evidence type="ECO:0000256" key="1">
    <source>
        <dbReference type="ARBA" id="ARBA00008710"/>
    </source>
</evidence>
<evidence type="ECO:0000313" key="5">
    <source>
        <dbReference type="Proteomes" id="UP000253507"/>
    </source>
</evidence>
<reference evidence="4 5" key="1">
    <citation type="submission" date="2018-06" db="EMBL/GenBank/DDBJ databases">
        <title>Streptomyces reniochalinae sp. nov. and Streptomyces diacarnus sp. nov. from marine sponges.</title>
        <authorList>
            <person name="Li L."/>
        </authorList>
    </citation>
    <scope>NUCLEOTIDE SEQUENCE [LARGE SCALE GENOMIC DNA]</scope>
    <source>
        <strain evidence="4 5">LHW50302</strain>
    </source>
</reference>
<evidence type="ECO:0000313" key="4">
    <source>
        <dbReference type="EMBL" id="RCG23251.1"/>
    </source>
</evidence>
<dbReference type="Gene3D" id="2.30.110.10">
    <property type="entry name" value="Electron Transport, Fmn-binding Protein, Chain A"/>
    <property type="match status" value="1"/>
</dbReference>
<proteinExistence type="inferred from homology"/>
<dbReference type="GO" id="GO:0070967">
    <property type="term" value="F:coenzyme F420 binding"/>
    <property type="evidence" value="ECO:0007669"/>
    <property type="project" value="TreeGrafter"/>
</dbReference>
<dbReference type="InterPro" id="IPR004378">
    <property type="entry name" value="F420H2_quin_Rdtase"/>
</dbReference>
<dbReference type="EMBL" id="QOIM01000023">
    <property type="protein sequence ID" value="RCG23251.1"/>
    <property type="molecule type" value="Genomic_DNA"/>
</dbReference>
<dbReference type="PANTHER" id="PTHR39428">
    <property type="entry name" value="F420H(2)-DEPENDENT QUINONE REDUCTASE RV1261C"/>
    <property type="match status" value="1"/>
</dbReference>
<dbReference type="NCBIfam" id="TIGR00026">
    <property type="entry name" value="hi_GC_TIGR00026"/>
    <property type="match status" value="1"/>
</dbReference>
<dbReference type="OrthoDB" id="8225825at2"/>
<comment type="catalytic activity">
    <reaction evidence="2">
        <text>oxidized coenzyme F420-(gamma-L-Glu)(n) + a quinol + H(+) = reduced coenzyme F420-(gamma-L-Glu)(n) + a quinone</text>
        <dbReference type="Rhea" id="RHEA:39663"/>
        <dbReference type="Rhea" id="RHEA-COMP:12939"/>
        <dbReference type="Rhea" id="RHEA-COMP:14378"/>
        <dbReference type="ChEBI" id="CHEBI:15378"/>
        <dbReference type="ChEBI" id="CHEBI:24646"/>
        <dbReference type="ChEBI" id="CHEBI:132124"/>
        <dbReference type="ChEBI" id="CHEBI:133980"/>
        <dbReference type="ChEBI" id="CHEBI:139511"/>
    </reaction>
</comment>
<dbReference type="Pfam" id="PF04075">
    <property type="entry name" value="F420H2_quin_red"/>
    <property type="match status" value="1"/>
</dbReference>
<evidence type="ECO:0000256" key="2">
    <source>
        <dbReference type="ARBA" id="ARBA00049106"/>
    </source>
</evidence>
<comment type="caution">
    <text evidence="4">The sequence shown here is derived from an EMBL/GenBank/DDBJ whole genome shotgun (WGS) entry which is preliminary data.</text>
</comment>
<protein>
    <submittedName>
        <fullName evidence="4">Nitroreductase family deazaflavin-dependent oxidoreductase</fullName>
    </submittedName>
</protein>
<keyword evidence="5" id="KW-1185">Reference proteome</keyword>
<dbReference type="SUPFAM" id="SSF50475">
    <property type="entry name" value="FMN-binding split barrel"/>
    <property type="match status" value="1"/>
</dbReference>
<organism evidence="4 5">
    <name type="scientific">Streptomyces reniochalinae</name>
    <dbReference type="NCBI Taxonomy" id="2250578"/>
    <lineage>
        <taxon>Bacteria</taxon>
        <taxon>Bacillati</taxon>
        <taxon>Actinomycetota</taxon>
        <taxon>Actinomycetes</taxon>
        <taxon>Kitasatosporales</taxon>
        <taxon>Streptomycetaceae</taxon>
        <taxon>Streptomyces</taxon>
    </lineage>
</organism>
<sequence>MTPSPLSPTPPRVSDFNRAVVEEFRANSGRVGGPFEGGDLLLLTTTGARSGLQQTSPLGYVRDEDGHLLVVASAGGAPRHPAWYRNLLAHPMTRVEVGEESFGAVAVPTEGAERDRLFAHVVRQAPGYADYQARVSRVLPVVRLERSYRGAPFTGLVDKLLEVHTWLRDQLRRVSTEADAYFAARAQRTGGTEAPRVPLGPQLRQHCLAFCESMHTHHAFEDQGAFPVLAEKYPHLAPALARLRAEHQTVDRLRVELERLLADLTTAEPGRFRAELARMTSELEAHLDYEEEVLIPPLSELPAP</sequence>
<dbReference type="PANTHER" id="PTHR39428:SF1">
    <property type="entry name" value="F420H(2)-DEPENDENT QUINONE REDUCTASE RV1261C"/>
    <property type="match status" value="1"/>
</dbReference>
<dbReference type="Pfam" id="PF01814">
    <property type="entry name" value="Hemerythrin"/>
    <property type="match status" value="1"/>
</dbReference>
<dbReference type="InterPro" id="IPR012349">
    <property type="entry name" value="Split_barrel_FMN-bd"/>
</dbReference>
<dbReference type="CDD" id="cd12108">
    <property type="entry name" value="Hr-like"/>
    <property type="match status" value="1"/>
</dbReference>
<dbReference type="InterPro" id="IPR012312">
    <property type="entry name" value="Hemerythrin-like"/>
</dbReference>
<accession>A0A367EZ10</accession>
<feature type="domain" description="Hemerythrin-like" evidence="3">
    <location>
        <begin position="157"/>
        <end position="296"/>
    </location>
</feature>
<dbReference type="Gene3D" id="1.20.120.520">
    <property type="entry name" value="nmb1532 protein domain like"/>
    <property type="match status" value="1"/>
</dbReference>
<name>A0A367EZ10_9ACTN</name>
<dbReference type="AlphaFoldDB" id="A0A367EZ10"/>